<sequence length="107" mass="12016">MPGGEQTARDVLGVVGGERGGQLVRGGEARGQQHGARGAARRHLQRQLAQRRARARRREALALHKRRPQPRVRGGRLRTVPRTGRYDVGEYIQSILGAFWCLRELCQ</sequence>
<name>A0A835GAI7_SPOEX</name>
<proteinExistence type="predicted"/>
<evidence type="ECO:0000256" key="1">
    <source>
        <dbReference type="SAM" id="MobiDB-lite"/>
    </source>
</evidence>
<dbReference type="Proteomes" id="UP000648187">
    <property type="component" value="Unassembled WGS sequence"/>
</dbReference>
<feature type="compositionally biased region" description="Low complexity" evidence="1">
    <location>
        <begin position="25"/>
        <end position="38"/>
    </location>
</feature>
<protein>
    <submittedName>
        <fullName evidence="2">Uncharacterized protein</fullName>
    </submittedName>
</protein>
<gene>
    <name evidence="2" type="ORF">HW555_009705</name>
</gene>
<evidence type="ECO:0000313" key="2">
    <source>
        <dbReference type="EMBL" id="KAF9411513.1"/>
    </source>
</evidence>
<dbReference type="AlphaFoldDB" id="A0A835GAI7"/>
<dbReference type="EMBL" id="JACKWZ010000222">
    <property type="protein sequence ID" value="KAF9411513.1"/>
    <property type="molecule type" value="Genomic_DNA"/>
</dbReference>
<keyword evidence="3" id="KW-1185">Reference proteome</keyword>
<feature type="region of interest" description="Disordered" evidence="1">
    <location>
        <begin position="17"/>
        <end position="42"/>
    </location>
</feature>
<comment type="caution">
    <text evidence="2">The sequence shown here is derived from an EMBL/GenBank/DDBJ whole genome shotgun (WGS) entry which is preliminary data.</text>
</comment>
<organism evidence="2 3">
    <name type="scientific">Spodoptera exigua</name>
    <name type="common">Beet armyworm</name>
    <name type="synonym">Noctua fulgens</name>
    <dbReference type="NCBI Taxonomy" id="7107"/>
    <lineage>
        <taxon>Eukaryota</taxon>
        <taxon>Metazoa</taxon>
        <taxon>Ecdysozoa</taxon>
        <taxon>Arthropoda</taxon>
        <taxon>Hexapoda</taxon>
        <taxon>Insecta</taxon>
        <taxon>Pterygota</taxon>
        <taxon>Neoptera</taxon>
        <taxon>Endopterygota</taxon>
        <taxon>Lepidoptera</taxon>
        <taxon>Glossata</taxon>
        <taxon>Ditrysia</taxon>
        <taxon>Noctuoidea</taxon>
        <taxon>Noctuidae</taxon>
        <taxon>Amphipyrinae</taxon>
        <taxon>Spodoptera</taxon>
    </lineage>
</organism>
<accession>A0A835GAI7</accession>
<evidence type="ECO:0000313" key="3">
    <source>
        <dbReference type="Proteomes" id="UP000648187"/>
    </source>
</evidence>
<reference evidence="2" key="1">
    <citation type="submission" date="2020-08" db="EMBL/GenBank/DDBJ databases">
        <title>Spodoptera exigua strain:BAW_Kor-Di-RS1 Genome sequencing and assembly.</title>
        <authorList>
            <person name="Kim J."/>
            <person name="Nam H.Y."/>
            <person name="Kwon M."/>
            <person name="Choi J.H."/>
            <person name="Cho S.R."/>
            <person name="Kim G.-H."/>
        </authorList>
    </citation>
    <scope>NUCLEOTIDE SEQUENCE</scope>
    <source>
        <strain evidence="2">BAW_Kor-Di-RS1</strain>
        <tissue evidence="2">Whole-body</tissue>
    </source>
</reference>